<accession>A0ACB9P2F8</accession>
<evidence type="ECO:0000313" key="2">
    <source>
        <dbReference type="Proteomes" id="UP001057402"/>
    </source>
</evidence>
<gene>
    <name evidence="1" type="ORF">MLD38_025480</name>
</gene>
<dbReference type="EMBL" id="CM042886">
    <property type="protein sequence ID" value="KAI4340670.1"/>
    <property type="molecule type" value="Genomic_DNA"/>
</dbReference>
<keyword evidence="2" id="KW-1185">Reference proteome</keyword>
<name>A0ACB9P2F8_9MYRT</name>
<sequence>MEFFMSLVLGLGVVVMLKNLSDLLLWFHASFIRSPKDLKAIYGSWALVTGCTTGIGKAFALGLAREGLDLVLVARYPEKLVALRSEILRESPNTKLKPVVVDFSEDDGGVCGHGAKAIEDAVGGLEVGIVINNAGLTYPRAMYFHEVDEGCWRKIVRVNVEGVCTVTRAVVKGMVKRGRGAIVNIGSGAAVVVPSHPLFSIYAATKAFVDQFSRSLHVEYKNFGIDVQCQVPLYVATGMASRVAAIENASFFVPSPEEYAAAAISRIGYEPRCTPYWPHSLQWCVAWLLPDWVLDVWRLSIGLRRRCKSMT</sequence>
<evidence type="ECO:0000313" key="1">
    <source>
        <dbReference type="EMBL" id="KAI4340670.1"/>
    </source>
</evidence>
<organism evidence="1 2">
    <name type="scientific">Melastoma candidum</name>
    <dbReference type="NCBI Taxonomy" id="119954"/>
    <lineage>
        <taxon>Eukaryota</taxon>
        <taxon>Viridiplantae</taxon>
        <taxon>Streptophyta</taxon>
        <taxon>Embryophyta</taxon>
        <taxon>Tracheophyta</taxon>
        <taxon>Spermatophyta</taxon>
        <taxon>Magnoliopsida</taxon>
        <taxon>eudicotyledons</taxon>
        <taxon>Gunneridae</taxon>
        <taxon>Pentapetalae</taxon>
        <taxon>rosids</taxon>
        <taxon>malvids</taxon>
        <taxon>Myrtales</taxon>
        <taxon>Melastomataceae</taxon>
        <taxon>Melastomatoideae</taxon>
        <taxon>Melastomateae</taxon>
        <taxon>Melastoma</taxon>
    </lineage>
</organism>
<protein>
    <submittedName>
        <fullName evidence="1">Uncharacterized protein</fullName>
    </submittedName>
</protein>
<reference evidence="2" key="1">
    <citation type="journal article" date="2023" name="Front. Plant Sci.">
        <title>Chromosomal-level genome assembly of Melastoma candidum provides insights into trichome evolution.</title>
        <authorList>
            <person name="Zhong Y."/>
            <person name="Wu W."/>
            <person name="Sun C."/>
            <person name="Zou P."/>
            <person name="Liu Y."/>
            <person name="Dai S."/>
            <person name="Zhou R."/>
        </authorList>
    </citation>
    <scope>NUCLEOTIDE SEQUENCE [LARGE SCALE GENOMIC DNA]</scope>
</reference>
<dbReference type="Proteomes" id="UP001057402">
    <property type="component" value="Chromosome 7"/>
</dbReference>
<proteinExistence type="predicted"/>
<comment type="caution">
    <text evidence="1">The sequence shown here is derived from an EMBL/GenBank/DDBJ whole genome shotgun (WGS) entry which is preliminary data.</text>
</comment>